<dbReference type="SUPFAM" id="SSF51197">
    <property type="entry name" value="Clavaminate synthase-like"/>
    <property type="match status" value="1"/>
</dbReference>
<dbReference type="Pfam" id="PF14226">
    <property type="entry name" value="DIOX_N"/>
    <property type="match status" value="1"/>
</dbReference>
<accession>A0ABR3XB16</accession>
<dbReference type="EMBL" id="JAZHXJ010000125">
    <property type="protein sequence ID" value="KAL1873121.1"/>
    <property type="molecule type" value="Genomic_DNA"/>
</dbReference>
<keyword evidence="5" id="KW-1185">Reference proteome</keyword>
<organism evidence="4 5">
    <name type="scientific">Phialemonium thermophilum</name>
    <dbReference type="NCBI Taxonomy" id="223376"/>
    <lineage>
        <taxon>Eukaryota</taxon>
        <taxon>Fungi</taxon>
        <taxon>Dikarya</taxon>
        <taxon>Ascomycota</taxon>
        <taxon>Pezizomycotina</taxon>
        <taxon>Sordariomycetes</taxon>
        <taxon>Sordariomycetidae</taxon>
        <taxon>Cephalothecales</taxon>
        <taxon>Cephalothecaceae</taxon>
        <taxon>Phialemonium</taxon>
    </lineage>
</organism>
<dbReference type="PROSITE" id="PS51471">
    <property type="entry name" value="FE2OG_OXY"/>
    <property type="match status" value="1"/>
</dbReference>
<keyword evidence="2" id="KW-0479">Metal-binding</keyword>
<dbReference type="PANTHER" id="PTHR47990">
    <property type="entry name" value="2-OXOGLUTARATE (2OG) AND FE(II)-DEPENDENT OXYGENASE SUPERFAMILY PROTEIN-RELATED"/>
    <property type="match status" value="1"/>
</dbReference>
<dbReference type="Proteomes" id="UP001586593">
    <property type="component" value="Unassembled WGS sequence"/>
</dbReference>
<evidence type="ECO:0000313" key="4">
    <source>
        <dbReference type="EMBL" id="KAL1873121.1"/>
    </source>
</evidence>
<dbReference type="PRINTS" id="PR00682">
    <property type="entry name" value="IPNSYNTHASE"/>
</dbReference>
<evidence type="ECO:0000313" key="5">
    <source>
        <dbReference type="Proteomes" id="UP001586593"/>
    </source>
</evidence>
<comment type="similarity">
    <text evidence="1 2">Belongs to the iron/ascorbate-dependent oxidoreductase family.</text>
</comment>
<evidence type="ECO:0000259" key="3">
    <source>
        <dbReference type="PROSITE" id="PS51471"/>
    </source>
</evidence>
<dbReference type="InterPro" id="IPR050231">
    <property type="entry name" value="Iron_ascorbate_oxido_reductase"/>
</dbReference>
<dbReference type="InterPro" id="IPR005123">
    <property type="entry name" value="Oxoglu/Fe-dep_dioxygenase_dom"/>
</dbReference>
<keyword evidence="2" id="KW-0560">Oxidoreductase</keyword>
<sequence length="366" mass="40875">MATKRYNPFAGFTENEDEAIATGIGARKVVAGEIPPITEIPIIDLADGFSSDLKKRKAVAKEIFTACSQIGFFYVKNHNVAPEVVEQAQQAGLRFFQALTHDQKMEYSMAKNKSEYYGYAPRAVKMPDGAIKRRMYETIHWGYDAQLDPEATGDWDSSYNFWPSDDVLPGFREVIGRYYTSVMALSRKLLKLFALSLELDEDYFDRFARHPGVKLALNYYEAAAPQNPEGSGIFAHSDLEVFTILCQDDVKSLEVLSNTGAWIPANPIPGTFVINVGDTLSMWTNGIFQSTIHRAYNIEGKTRLSIPFFFGADQDAVMETLPSCVSESNPAKFNGIQIGAYQKERLHLQYPEGKQEVAKANGVKAL</sequence>
<proteinExistence type="inferred from homology"/>
<dbReference type="InterPro" id="IPR026992">
    <property type="entry name" value="DIOX_N"/>
</dbReference>
<reference evidence="4 5" key="1">
    <citation type="journal article" date="2024" name="Commun. Biol.">
        <title>Comparative genomic analysis of thermophilic fungi reveals convergent evolutionary adaptations and gene losses.</title>
        <authorList>
            <person name="Steindorff A.S."/>
            <person name="Aguilar-Pontes M.V."/>
            <person name="Robinson A.J."/>
            <person name="Andreopoulos B."/>
            <person name="LaButti K."/>
            <person name="Kuo A."/>
            <person name="Mondo S."/>
            <person name="Riley R."/>
            <person name="Otillar R."/>
            <person name="Haridas S."/>
            <person name="Lipzen A."/>
            <person name="Grimwood J."/>
            <person name="Schmutz J."/>
            <person name="Clum A."/>
            <person name="Reid I.D."/>
            <person name="Moisan M.C."/>
            <person name="Butler G."/>
            <person name="Nguyen T.T.M."/>
            <person name="Dewar K."/>
            <person name="Conant G."/>
            <person name="Drula E."/>
            <person name="Henrissat B."/>
            <person name="Hansel C."/>
            <person name="Singer S."/>
            <person name="Hutchinson M.I."/>
            <person name="de Vries R.P."/>
            <person name="Natvig D.O."/>
            <person name="Powell A.J."/>
            <person name="Tsang A."/>
            <person name="Grigoriev I.V."/>
        </authorList>
    </citation>
    <scope>NUCLEOTIDE SEQUENCE [LARGE SCALE GENOMIC DNA]</scope>
    <source>
        <strain evidence="4 5">ATCC 24622</strain>
    </source>
</reference>
<dbReference type="InterPro" id="IPR027443">
    <property type="entry name" value="IPNS-like_sf"/>
</dbReference>
<comment type="caution">
    <text evidence="4">The sequence shown here is derived from an EMBL/GenBank/DDBJ whole genome shotgun (WGS) entry which is preliminary data.</text>
</comment>
<dbReference type="InterPro" id="IPR044861">
    <property type="entry name" value="IPNS-like_FE2OG_OXY"/>
</dbReference>
<keyword evidence="2" id="KW-0408">Iron</keyword>
<name>A0ABR3XB16_9PEZI</name>
<protein>
    <recommendedName>
        <fullName evidence="3">Fe2OG dioxygenase domain-containing protein</fullName>
    </recommendedName>
</protein>
<dbReference type="Gene3D" id="2.60.120.330">
    <property type="entry name" value="B-lactam Antibiotic, Isopenicillin N Synthase, Chain"/>
    <property type="match status" value="1"/>
</dbReference>
<evidence type="ECO:0000256" key="2">
    <source>
        <dbReference type="RuleBase" id="RU003682"/>
    </source>
</evidence>
<feature type="domain" description="Fe2OG dioxygenase" evidence="3">
    <location>
        <begin position="209"/>
        <end position="312"/>
    </location>
</feature>
<dbReference type="Pfam" id="PF03171">
    <property type="entry name" value="2OG-FeII_Oxy"/>
    <property type="match status" value="1"/>
</dbReference>
<evidence type="ECO:0000256" key="1">
    <source>
        <dbReference type="ARBA" id="ARBA00008056"/>
    </source>
</evidence>
<gene>
    <name evidence="4" type="ORF">VTK73DRAFT_1082</name>
</gene>